<evidence type="ECO:0000313" key="3">
    <source>
        <dbReference type="Proteomes" id="UP000750502"/>
    </source>
</evidence>
<dbReference type="EMBL" id="JADFTT010000188">
    <property type="protein sequence ID" value="KAG5765721.1"/>
    <property type="molecule type" value="Genomic_DNA"/>
</dbReference>
<keyword evidence="3" id="KW-1185">Reference proteome</keyword>
<keyword evidence="1" id="KW-0175">Coiled coil</keyword>
<organism evidence="2 3">
    <name type="scientific">Fusarium xylarioides</name>
    <dbReference type="NCBI Taxonomy" id="221167"/>
    <lineage>
        <taxon>Eukaryota</taxon>
        <taxon>Fungi</taxon>
        <taxon>Dikarya</taxon>
        <taxon>Ascomycota</taxon>
        <taxon>Pezizomycotina</taxon>
        <taxon>Sordariomycetes</taxon>
        <taxon>Hypocreomycetidae</taxon>
        <taxon>Hypocreales</taxon>
        <taxon>Nectriaceae</taxon>
        <taxon>Fusarium</taxon>
        <taxon>Fusarium fujikuroi species complex</taxon>
    </lineage>
</organism>
<dbReference type="AlphaFoldDB" id="A0A9P7HSY1"/>
<name>A0A9P7HSY1_9HYPO</name>
<comment type="caution">
    <text evidence="2">The sequence shown here is derived from an EMBL/GenBank/DDBJ whole genome shotgun (WGS) entry which is preliminary data.</text>
</comment>
<protein>
    <submittedName>
        <fullName evidence="2">Uncharacterized protein</fullName>
    </submittedName>
</protein>
<gene>
    <name evidence="2" type="ORF">H9Q72_006223</name>
</gene>
<evidence type="ECO:0000256" key="1">
    <source>
        <dbReference type="SAM" id="Coils"/>
    </source>
</evidence>
<sequence>MSPETIPVFGVMDFQEEIKNTNNKRKAKNNVKSVLEHYNNMKNNMPQLALDKLANFLSTENWVTSATKPSEYRLYKILKGHGRKHQKLHFGMWVVVSAIWPSVDVVIGLARDMSKHWGVQFPGTRP</sequence>
<dbReference type="Proteomes" id="UP000750502">
    <property type="component" value="Unassembled WGS sequence"/>
</dbReference>
<feature type="coiled-coil region" evidence="1">
    <location>
        <begin position="11"/>
        <end position="44"/>
    </location>
</feature>
<reference evidence="2" key="2">
    <citation type="submission" date="2020-10" db="EMBL/GenBank/DDBJ databases">
        <authorList>
            <person name="Peck L.D."/>
            <person name="Nowell R.W."/>
            <person name="Flood J."/>
            <person name="Ryan M.J."/>
            <person name="Barraclough T.G."/>
        </authorList>
    </citation>
    <scope>NUCLEOTIDE SEQUENCE</scope>
    <source>
        <strain evidence="2">IMI 127659i</strain>
    </source>
</reference>
<dbReference type="OrthoDB" id="5104333at2759"/>
<proteinExistence type="predicted"/>
<accession>A0A9P7HSY1</accession>
<evidence type="ECO:0000313" key="2">
    <source>
        <dbReference type="EMBL" id="KAG5765721.1"/>
    </source>
</evidence>
<reference evidence="2" key="1">
    <citation type="journal article" date="2020" name="bioRxiv">
        <title>Historical genomics reveals the evolutionary mechanisms behind multiple outbreaks of the host-specific coffee wilt pathogen Fusarium xylarioides.</title>
        <authorList>
            <person name="Peck D."/>
            <person name="Nowell R.W."/>
            <person name="Flood J."/>
            <person name="Ryan M.J."/>
            <person name="Barraclough T.G."/>
        </authorList>
    </citation>
    <scope>NUCLEOTIDE SEQUENCE</scope>
    <source>
        <strain evidence="2">IMI 127659i</strain>
    </source>
</reference>